<feature type="compositionally biased region" description="Gly residues" evidence="1">
    <location>
        <begin position="402"/>
        <end position="411"/>
    </location>
</feature>
<protein>
    <submittedName>
        <fullName evidence="2">Uncharacterized protein</fullName>
    </submittedName>
</protein>
<dbReference type="AlphaFoldDB" id="A0A1X6PDN6"/>
<accession>A0A1X6PDN6</accession>
<gene>
    <name evidence="2" type="ORF">BU14_0093s0031</name>
</gene>
<name>A0A1X6PDN6_PORUM</name>
<evidence type="ECO:0000256" key="1">
    <source>
        <dbReference type="SAM" id="MobiDB-lite"/>
    </source>
</evidence>
<sequence length="434" mass="45491">MLLGAGGRLLIVGRGWGVLAPTPTPSPSRRPEVPPPRPGAVFLDVAGAGAAVRSEEVRLPPGAIPTREPRPTRGQLTVVWVVDASDRRAPKLLSTTRLQGRYVSSRSVGGVARLVLAASPPSGTNLPFQSPGKRPRPGRHVVGLSKAQAEAANKALVRATTLEDWFPRFRTEPAGDTRGGITTGYVASCTRTYRPAAFAGYVVLSIVTLPLDADAPSSSLGSGTAIFAGGNTVYSSIGSVYVATTNYRGVVRPFPNFSLWGLTTTFIHQFAVDNGTEGATYRGSGVVGGSVLNQFSMHENNGTFYVATTLRATWRRSRNTSVSEITALRRAAGAPASGPSPLTEVYRRNGGRAAAVGDRGRGDGRWGRHTRRGNPPSQRLWGFRRRGRGGGGPGAAASRGGRATGGRGQPGQGPRRRGSRGRGGWGCVRGGEPG</sequence>
<dbReference type="InterPro" id="IPR019198">
    <property type="entry name" value="Beta_propeller_containing"/>
</dbReference>
<proteinExistence type="predicted"/>
<feature type="compositionally biased region" description="Gly residues" evidence="1">
    <location>
        <begin position="421"/>
        <end position="434"/>
    </location>
</feature>
<dbReference type="Proteomes" id="UP000218209">
    <property type="component" value="Unassembled WGS sequence"/>
</dbReference>
<evidence type="ECO:0000313" key="3">
    <source>
        <dbReference type="Proteomes" id="UP000218209"/>
    </source>
</evidence>
<feature type="region of interest" description="Disordered" evidence="1">
    <location>
        <begin position="350"/>
        <end position="434"/>
    </location>
</feature>
<dbReference type="EMBL" id="KV918800">
    <property type="protein sequence ID" value="OSX78988.1"/>
    <property type="molecule type" value="Genomic_DNA"/>
</dbReference>
<organism evidence="2 3">
    <name type="scientific">Porphyra umbilicalis</name>
    <name type="common">Purple laver</name>
    <name type="synonym">Red alga</name>
    <dbReference type="NCBI Taxonomy" id="2786"/>
    <lineage>
        <taxon>Eukaryota</taxon>
        <taxon>Rhodophyta</taxon>
        <taxon>Bangiophyceae</taxon>
        <taxon>Bangiales</taxon>
        <taxon>Bangiaceae</taxon>
        <taxon>Porphyra</taxon>
    </lineage>
</organism>
<dbReference type="Pfam" id="PF09826">
    <property type="entry name" value="Beta_propel"/>
    <property type="match status" value="1"/>
</dbReference>
<reference evidence="2 3" key="1">
    <citation type="submission" date="2017-03" db="EMBL/GenBank/DDBJ databases">
        <title>WGS assembly of Porphyra umbilicalis.</title>
        <authorList>
            <person name="Brawley S.H."/>
            <person name="Blouin N.A."/>
            <person name="Ficko-Blean E."/>
            <person name="Wheeler G.L."/>
            <person name="Lohr M."/>
            <person name="Goodson H.V."/>
            <person name="Jenkins J.W."/>
            <person name="Blaby-Haas C.E."/>
            <person name="Helliwell K.E."/>
            <person name="Chan C."/>
            <person name="Marriage T."/>
            <person name="Bhattacharya D."/>
            <person name="Klein A.S."/>
            <person name="Badis Y."/>
            <person name="Brodie J."/>
            <person name="Cao Y."/>
            <person name="Collen J."/>
            <person name="Dittami S.M."/>
            <person name="Gachon C.M."/>
            <person name="Green B.R."/>
            <person name="Karpowicz S."/>
            <person name="Kim J.W."/>
            <person name="Kudahl U."/>
            <person name="Lin S."/>
            <person name="Michel G."/>
            <person name="Mittag M."/>
            <person name="Olson B.J."/>
            <person name="Pangilinan J."/>
            <person name="Peng Y."/>
            <person name="Qiu H."/>
            <person name="Shu S."/>
            <person name="Singer J.T."/>
            <person name="Smith A.G."/>
            <person name="Sprecher B.N."/>
            <person name="Wagner V."/>
            <person name="Wang W."/>
            <person name="Wang Z.-Y."/>
            <person name="Yan J."/>
            <person name="Yarish C."/>
            <person name="Zoeuner-Riek S."/>
            <person name="Zhuang Y."/>
            <person name="Zou Y."/>
            <person name="Lindquist E.A."/>
            <person name="Grimwood J."/>
            <person name="Barry K."/>
            <person name="Rokhsar D.S."/>
            <person name="Schmutz J."/>
            <person name="Stiller J.W."/>
            <person name="Grossman A.R."/>
            <person name="Prochnik S.E."/>
        </authorList>
    </citation>
    <scope>NUCLEOTIDE SEQUENCE [LARGE SCALE GENOMIC DNA]</scope>
    <source>
        <strain evidence="2">4086291</strain>
    </source>
</reference>
<evidence type="ECO:0000313" key="2">
    <source>
        <dbReference type="EMBL" id="OSX78988.1"/>
    </source>
</evidence>
<keyword evidence="3" id="KW-1185">Reference proteome</keyword>